<dbReference type="Gene3D" id="3.30.559.70">
    <property type="entry name" value="Choline/Carnitine o-acyltransferase, domain 2"/>
    <property type="match status" value="2"/>
</dbReference>
<evidence type="ECO:0000256" key="2">
    <source>
        <dbReference type="ARBA" id="ARBA00022679"/>
    </source>
</evidence>
<dbReference type="PANTHER" id="PTHR22589">
    <property type="entry name" value="CARNITINE O-ACYLTRANSFERASE"/>
    <property type="match status" value="1"/>
</dbReference>
<evidence type="ECO:0000313" key="7">
    <source>
        <dbReference type="WBParaSite" id="PEQ_0001096301-mRNA-1"/>
    </source>
</evidence>
<dbReference type="GO" id="GO:0009437">
    <property type="term" value="P:carnitine metabolic process"/>
    <property type="evidence" value="ECO:0007669"/>
    <property type="project" value="TreeGrafter"/>
</dbReference>
<dbReference type="AlphaFoldDB" id="A0A914RXA2"/>
<feature type="domain" description="Choline/carnitine acyltransferase" evidence="5">
    <location>
        <begin position="133"/>
        <end position="360"/>
    </location>
</feature>
<organism evidence="6 7">
    <name type="scientific">Parascaris equorum</name>
    <name type="common">Equine roundworm</name>
    <dbReference type="NCBI Taxonomy" id="6256"/>
    <lineage>
        <taxon>Eukaryota</taxon>
        <taxon>Metazoa</taxon>
        <taxon>Ecdysozoa</taxon>
        <taxon>Nematoda</taxon>
        <taxon>Chromadorea</taxon>
        <taxon>Rhabditida</taxon>
        <taxon>Spirurina</taxon>
        <taxon>Ascaridomorpha</taxon>
        <taxon>Ascaridoidea</taxon>
        <taxon>Ascarididae</taxon>
        <taxon>Parascaris</taxon>
    </lineage>
</organism>
<proteinExistence type="inferred from homology"/>
<evidence type="ECO:0000259" key="5">
    <source>
        <dbReference type="Pfam" id="PF00755"/>
    </source>
</evidence>
<dbReference type="Gene3D" id="3.30.559.10">
    <property type="entry name" value="Chloramphenicol acetyltransferase-like domain"/>
    <property type="match status" value="2"/>
</dbReference>
<keyword evidence="3" id="KW-0012">Acyltransferase</keyword>
<feature type="domain" description="Choline/carnitine acyltransferase" evidence="5">
    <location>
        <begin position="510"/>
        <end position="544"/>
    </location>
</feature>
<dbReference type="GO" id="GO:0006631">
    <property type="term" value="P:fatty acid metabolic process"/>
    <property type="evidence" value="ECO:0007669"/>
    <property type="project" value="TreeGrafter"/>
</dbReference>
<protein>
    <submittedName>
        <fullName evidence="7">Choline/carnitine acyltransferase domain-containing protein</fullName>
    </submittedName>
</protein>
<dbReference type="GO" id="GO:0004095">
    <property type="term" value="F:carnitine O-palmitoyltransferase activity"/>
    <property type="evidence" value="ECO:0007669"/>
    <property type="project" value="TreeGrafter"/>
</dbReference>
<dbReference type="Proteomes" id="UP000887564">
    <property type="component" value="Unplaced"/>
</dbReference>
<sequence>AHLPFQPSWHYPSTLERATYKLLVGAFLIGVGNRLWPVPPLYFGVSVVAATAYHMRLQTNASFVTAYIPIFAIRWALKHFFFSYHGYLFESPVQPSLKTKIWRRNRRFQIVHKILAYAPRRLQSCDALLPSLPLPKLSDTIEPYEFAKRDGKLLQIVTWIYWCFVDNYVTPFWEKCAYLSSRNGLLINTSFGHCDIFQQRPSISQAERTARLMFLECLSMMAVDRQEIVPVGVRTLSAFPVYVWPFSVSSFVHPSSLAYLCLAILRPIENGATIMHCPSHVRRMLVKKIPIPGKTDLFCSAAENAVIKIAKQKPIFCFGILRNTQCSRHLSKHFVLIHKGRYYKVKAYDENNRLHSIEYLTEFFINNAINRRALETIESAISFGSIEDNDLFSLGNTEFLEQFDKFMLVGDGKNIWADKSVCFSVSRNARWGGTNEHSIGDAIDHDLFLENFVTMDYCPTSACARYNCHSNKKIERINFDISEEMKREIMRCYREYKPQADDVDLSMMSSVRLFANSRTETLRSVTKESCAFVLAMLDQQCTAPKVASLPNEDKQPELSWFGGSFAAVTNDGYGICYRFAGNHSICIHITSYHSASNTVQNDSHRFQKHLSDSLREMAALLSNHRVCTASKCKTHNM</sequence>
<feature type="active site" description="Proton acceptor" evidence="4">
    <location>
        <position position="437"/>
    </location>
</feature>
<dbReference type="InterPro" id="IPR039551">
    <property type="entry name" value="Cho/carn_acyl_trans"/>
</dbReference>
<feature type="domain" description="Choline/carnitine acyltransferase" evidence="5">
    <location>
        <begin position="562"/>
        <end position="611"/>
    </location>
</feature>
<keyword evidence="6" id="KW-1185">Reference proteome</keyword>
<dbReference type="GO" id="GO:0005739">
    <property type="term" value="C:mitochondrion"/>
    <property type="evidence" value="ECO:0007669"/>
    <property type="project" value="TreeGrafter"/>
</dbReference>
<dbReference type="PANTHER" id="PTHR22589:SF99">
    <property type="entry name" value="CHOLINE_CARNITINE ACYLTRANSFERASE DOMAIN-CONTAINING PROTEIN"/>
    <property type="match status" value="1"/>
</dbReference>
<evidence type="ECO:0000256" key="3">
    <source>
        <dbReference type="ARBA" id="ARBA00023315"/>
    </source>
</evidence>
<dbReference type="PROSITE" id="PS00439">
    <property type="entry name" value="ACYLTRANSF_C_1"/>
    <property type="match status" value="1"/>
</dbReference>
<reference evidence="7" key="1">
    <citation type="submission" date="2022-11" db="UniProtKB">
        <authorList>
            <consortium name="WormBaseParasite"/>
        </authorList>
    </citation>
    <scope>IDENTIFICATION</scope>
</reference>
<keyword evidence="2" id="KW-0808">Transferase</keyword>
<dbReference type="InterPro" id="IPR023213">
    <property type="entry name" value="CAT-like_dom_sf"/>
</dbReference>
<evidence type="ECO:0000256" key="4">
    <source>
        <dbReference type="PIRSR" id="PIRSR600542-1"/>
    </source>
</evidence>
<accession>A0A914RXA2</accession>
<feature type="domain" description="Choline/carnitine acyltransferase" evidence="5">
    <location>
        <begin position="367"/>
        <end position="508"/>
    </location>
</feature>
<comment type="similarity">
    <text evidence="1">Belongs to the carnitine/choline acetyltransferase family.</text>
</comment>
<dbReference type="InterPro" id="IPR000542">
    <property type="entry name" value="Carn_acyl_trans"/>
</dbReference>
<dbReference type="SUPFAM" id="SSF52777">
    <property type="entry name" value="CoA-dependent acyltransferases"/>
    <property type="match status" value="2"/>
</dbReference>
<dbReference type="InterPro" id="IPR042231">
    <property type="entry name" value="Cho/carn_acyl_trans_2"/>
</dbReference>
<name>A0A914RXA2_PAREQ</name>
<dbReference type="Pfam" id="PF00755">
    <property type="entry name" value="Carn_acyltransf"/>
    <property type="match status" value="4"/>
</dbReference>
<evidence type="ECO:0000313" key="6">
    <source>
        <dbReference type="Proteomes" id="UP000887564"/>
    </source>
</evidence>
<evidence type="ECO:0000256" key="1">
    <source>
        <dbReference type="ARBA" id="ARBA00005232"/>
    </source>
</evidence>
<dbReference type="WBParaSite" id="PEQ_0001096301-mRNA-1">
    <property type="protein sequence ID" value="PEQ_0001096301-mRNA-1"/>
    <property type="gene ID" value="PEQ_0001096301"/>
</dbReference>